<keyword evidence="4" id="KW-0812">Transmembrane</keyword>
<dbReference type="Gene3D" id="3.30.70.270">
    <property type="match status" value="1"/>
</dbReference>
<keyword evidence="1" id="KW-0645">Protease</keyword>
<evidence type="ECO:0000256" key="4">
    <source>
        <dbReference type="SAM" id="Phobius"/>
    </source>
</evidence>
<evidence type="ECO:0000313" key="6">
    <source>
        <dbReference type="EMBL" id="RMC21449.1"/>
    </source>
</evidence>
<dbReference type="InterPro" id="IPR043128">
    <property type="entry name" value="Rev_trsase/Diguanyl_cyclase"/>
</dbReference>
<sequence length="413" mass="44909">MDVSITNTITIDSLKVHKVPLEAHGPIGRGLSALLLGRSNATLQGIFVHPGVIDADYMGPICAIVSTPTPPMTIPAWDAIPNYDTCYLGHFDCRFERLFFTIPLHPDDIPKFAFIVPSVNHAAPVECYQWKNPDEVGKYLEENCHDDSKEKKLIAISWALAYAYCTLLDTVEQQIEAGKQGDKSVTQAAANPTATQAAAKPDCEAKTPAVAAVKKGKKGKKHMCKTNRPVDNDPGEGPSMPPDTQSEAEPTDTQLETEPTGTKSEAQPTGPRSGTQPTGTISVSQPAATRSGATIESFSLKDLRGLRKDYTRQLDEAIISCPLVTFSFASIMYWYKTSLPTSGKVLGTLSLGDMDMLVFLQMPAFDGCLPSACTLLYALFWITISNAFLMAPQLMPWNSNNVWVSLLHALNQT</sequence>
<evidence type="ECO:0000256" key="1">
    <source>
        <dbReference type="ARBA" id="ARBA00022670"/>
    </source>
</evidence>
<dbReference type="InterPro" id="IPR029054">
    <property type="entry name" value="dUTPase-like"/>
</dbReference>
<dbReference type="SUPFAM" id="SSF56672">
    <property type="entry name" value="DNA/RNA polymerases"/>
    <property type="match status" value="1"/>
</dbReference>
<dbReference type="SUPFAM" id="SSF51283">
    <property type="entry name" value="dUTPase-like"/>
    <property type="match status" value="1"/>
</dbReference>
<name>A0A3M0L7G9_HIRRU</name>
<dbReference type="Gene3D" id="2.70.40.10">
    <property type="match status" value="1"/>
</dbReference>
<dbReference type="GO" id="GO:0006508">
    <property type="term" value="P:proteolysis"/>
    <property type="evidence" value="ECO:0007669"/>
    <property type="project" value="UniProtKB-KW"/>
</dbReference>
<feature type="compositionally biased region" description="Low complexity" evidence="3">
    <location>
        <begin position="186"/>
        <end position="199"/>
    </location>
</feature>
<keyword evidence="4" id="KW-1133">Transmembrane helix</keyword>
<evidence type="ECO:0000256" key="3">
    <source>
        <dbReference type="SAM" id="MobiDB-lite"/>
    </source>
</evidence>
<feature type="region of interest" description="Disordered" evidence="3">
    <location>
        <begin position="186"/>
        <end position="290"/>
    </location>
</feature>
<dbReference type="PANTHER" id="PTHR19422">
    <property type="entry name" value="GAG RETROVIRAL POLYPROTEIN"/>
    <property type="match status" value="1"/>
</dbReference>
<feature type="compositionally biased region" description="Polar residues" evidence="3">
    <location>
        <begin position="242"/>
        <end position="290"/>
    </location>
</feature>
<keyword evidence="2" id="KW-0378">Hydrolase</keyword>
<dbReference type="PANTHER" id="PTHR19422:SF123">
    <property type="entry name" value="RT1 CLASS I, LOCUS CE15"/>
    <property type="match status" value="1"/>
</dbReference>
<reference evidence="6 7" key="1">
    <citation type="submission" date="2018-07" db="EMBL/GenBank/DDBJ databases">
        <title>A high quality draft genome assembly of the barn swallow (H. rustica rustica).</title>
        <authorList>
            <person name="Formenti G."/>
            <person name="Chiara M."/>
            <person name="Poveda L."/>
            <person name="Francoijs K.-J."/>
            <person name="Bonisoli-Alquati A."/>
            <person name="Canova L."/>
            <person name="Gianfranceschi L."/>
            <person name="Horner D.S."/>
            <person name="Saino N."/>
        </authorList>
    </citation>
    <scope>NUCLEOTIDE SEQUENCE [LARGE SCALE GENOMIC DNA]</scope>
    <source>
        <strain evidence="6">Chelidonia</strain>
        <tissue evidence="6">Blood</tissue>
    </source>
</reference>
<comment type="caution">
    <text evidence="6">The sequence shown here is derived from an EMBL/GenBank/DDBJ whole genome shotgun (WGS) entry which is preliminary data.</text>
</comment>
<evidence type="ECO:0000313" key="7">
    <source>
        <dbReference type="Proteomes" id="UP000269221"/>
    </source>
</evidence>
<organism evidence="6 7">
    <name type="scientific">Hirundo rustica rustica</name>
    <dbReference type="NCBI Taxonomy" id="333673"/>
    <lineage>
        <taxon>Eukaryota</taxon>
        <taxon>Metazoa</taxon>
        <taxon>Chordata</taxon>
        <taxon>Craniata</taxon>
        <taxon>Vertebrata</taxon>
        <taxon>Euteleostomi</taxon>
        <taxon>Archelosauria</taxon>
        <taxon>Archosauria</taxon>
        <taxon>Dinosauria</taxon>
        <taxon>Saurischia</taxon>
        <taxon>Theropoda</taxon>
        <taxon>Coelurosauria</taxon>
        <taxon>Aves</taxon>
        <taxon>Neognathae</taxon>
        <taxon>Neoaves</taxon>
        <taxon>Telluraves</taxon>
        <taxon>Australaves</taxon>
        <taxon>Passeriformes</taxon>
        <taxon>Sylvioidea</taxon>
        <taxon>Hirundinidae</taxon>
        <taxon>Hirundo</taxon>
    </lineage>
</organism>
<keyword evidence="7" id="KW-1185">Reference proteome</keyword>
<feature type="compositionally biased region" description="Basic residues" evidence="3">
    <location>
        <begin position="214"/>
        <end position="225"/>
    </location>
</feature>
<accession>A0A3M0L7G9</accession>
<keyword evidence="2" id="KW-0064">Aspartyl protease</keyword>
<evidence type="ECO:0000256" key="2">
    <source>
        <dbReference type="ARBA" id="ARBA00022750"/>
    </source>
</evidence>
<feature type="domain" description="dUTPase-like" evidence="5">
    <location>
        <begin position="2"/>
        <end position="66"/>
    </location>
</feature>
<dbReference type="Pfam" id="PF00692">
    <property type="entry name" value="dUTPase"/>
    <property type="match status" value="1"/>
</dbReference>
<feature type="transmembrane region" description="Helical" evidence="4">
    <location>
        <begin position="317"/>
        <end position="335"/>
    </location>
</feature>
<dbReference type="Gene3D" id="3.10.10.10">
    <property type="entry name" value="HIV Type 1 Reverse Transcriptase, subunit A, domain 1"/>
    <property type="match status" value="1"/>
</dbReference>
<dbReference type="InterPro" id="IPR036157">
    <property type="entry name" value="dUTPase-like_sf"/>
</dbReference>
<dbReference type="Proteomes" id="UP000269221">
    <property type="component" value="Unassembled WGS sequence"/>
</dbReference>
<dbReference type="GO" id="GO:0004190">
    <property type="term" value="F:aspartic-type endopeptidase activity"/>
    <property type="evidence" value="ECO:0007669"/>
    <property type="project" value="UniProtKB-KW"/>
</dbReference>
<proteinExistence type="predicted"/>
<dbReference type="InterPro" id="IPR051592">
    <property type="entry name" value="HERV-K_Pro_peptidase_A2"/>
</dbReference>
<dbReference type="InterPro" id="IPR043502">
    <property type="entry name" value="DNA/RNA_pol_sf"/>
</dbReference>
<dbReference type="EMBL" id="QRBI01000093">
    <property type="protein sequence ID" value="RMC21449.1"/>
    <property type="molecule type" value="Genomic_DNA"/>
</dbReference>
<dbReference type="AlphaFoldDB" id="A0A3M0L7G9"/>
<dbReference type="OrthoDB" id="7474354at2759"/>
<gene>
    <name evidence="6" type="ORF">DUI87_02315</name>
</gene>
<protein>
    <recommendedName>
        <fullName evidence="5">dUTPase-like domain-containing protein</fullName>
    </recommendedName>
</protein>
<evidence type="ECO:0000259" key="5">
    <source>
        <dbReference type="Pfam" id="PF00692"/>
    </source>
</evidence>
<feature type="transmembrane region" description="Helical" evidence="4">
    <location>
        <begin position="369"/>
        <end position="389"/>
    </location>
</feature>
<keyword evidence="4" id="KW-0472">Membrane</keyword>